<reference evidence="6" key="1">
    <citation type="submission" date="2021-07" db="EMBL/GenBank/DDBJ databases">
        <title>Roseobacter insulae sp. nov., isolated from a tidal flat.</title>
        <authorList>
            <person name="Park S."/>
            <person name="Yoon J.-H."/>
        </authorList>
    </citation>
    <scope>NUCLEOTIDE SEQUENCE</scope>
    <source>
        <strain evidence="6">YSTF-M11</strain>
    </source>
</reference>
<keyword evidence="2" id="KW-0805">Transcription regulation</keyword>
<comment type="similarity">
    <text evidence="1">Belongs to the LysR transcriptional regulatory family.</text>
</comment>
<feature type="domain" description="HTH lysR-type" evidence="5">
    <location>
        <begin position="2"/>
        <end position="59"/>
    </location>
</feature>
<dbReference type="RefSeq" id="WP_219505765.1">
    <property type="nucleotide sequence ID" value="NZ_JAHXDN010000005.1"/>
</dbReference>
<evidence type="ECO:0000256" key="2">
    <source>
        <dbReference type="ARBA" id="ARBA00023015"/>
    </source>
</evidence>
<evidence type="ECO:0000256" key="3">
    <source>
        <dbReference type="ARBA" id="ARBA00023125"/>
    </source>
</evidence>
<dbReference type="Pfam" id="PF00126">
    <property type="entry name" value="HTH_1"/>
    <property type="match status" value="1"/>
</dbReference>
<dbReference type="InterPro" id="IPR058163">
    <property type="entry name" value="LysR-type_TF_proteobact-type"/>
</dbReference>
<dbReference type="CDD" id="cd08422">
    <property type="entry name" value="PBP2_CrgA_like"/>
    <property type="match status" value="1"/>
</dbReference>
<dbReference type="PROSITE" id="PS50931">
    <property type="entry name" value="HTH_LYSR"/>
    <property type="match status" value="1"/>
</dbReference>
<dbReference type="PANTHER" id="PTHR30537:SF5">
    <property type="entry name" value="HTH-TYPE TRANSCRIPTIONAL ACTIVATOR TTDR-RELATED"/>
    <property type="match status" value="1"/>
</dbReference>
<organism evidence="6 7">
    <name type="scientific">Roseobacter insulae</name>
    <dbReference type="NCBI Taxonomy" id="2859783"/>
    <lineage>
        <taxon>Bacteria</taxon>
        <taxon>Pseudomonadati</taxon>
        <taxon>Pseudomonadota</taxon>
        <taxon>Alphaproteobacteria</taxon>
        <taxon>Rhodobacterales</taxon>
        <taxon>Roseobacteraceae</taxon>
        <taxon>Roseobacter</taxon>
    </lineage>
</organism>
<dbReference type="GO" id="GO:0003700">
    <property type="term" value="F:DNA-binding transcription factor activity"/>
    <property type="evidence" value="ECO:0007669"/>
    <property type="project" value="InterPro"/>
</dbReference>
<comment type="caution">
    <text evidence="6">The sequence shown here is derived from an EMBL/GenBank/DDBJ whole genome shotgun (WGS) entry which is preliminary data.</text>
</comment>
<dbReference type="GO" id="GO:0003677">
    <property type="term" value="F:DNA binding"/>
    <property type="evidence" value="ECO:0007669"/>
    <property type="project" value="UniProtKB-KW"/>
</dbReference>
<evidence type="ECO:0000259" key="5">
    <source>
        <dbReference type="PROSITE" id="PS50931"/>
    </source>
</evidence>
<dbReference type="AlphaFoldDB" id="A0A9X1JZW7"/>
<evidence type="ECO:0000256" key="4">
    <source>
        <dbReference type="ARBA" id="ARBA00023163"/>
    </source>
</evidence>
<dbReference type="EMBL" id="JAHXDN010000005">
    <property type="protein sequence ID" value="MBW4709831.1"/>
    <property type="molecule type" value="Genomic_DNA"/>
</dbReference>
<evidence type="ECO:0000313" key="7">
    <source>
        <dbReference type="Proteomes" id="UP001138661"/>
    </source>
</evidence>
<proteinExistence type="inferred from homology"/>
<dbReference type="Pfam" id="PF03466">
    <property type="entry name" value="LysR_substrate"/>
    <property type="match status" value="1"/>
</dbReference>
<keyword evidence="3" id="KW-0238">DNA-binding</keyword>
<dbReference type="FunFam" id="1.10.10.10:FF:000001">
    <property type="entry name" value="LysR family transcriptional regulator"/>
    <property type="match status" value="1"/>
</dbReference>
<keyword evidence="4" id="KW-0804">Transcription</keyword>
<dbReference type="Proteomes" id="UP001138661">
    <property type="component" value="Unassembled WGS sequence"/>
</dbReference>
<protein>
    <submittedName>
        <fullName evidence="6">LysR family transcriptional regulator</fullName>
    </submittedName>
</protein>
<accession>A0A9X1JZW7</accession>
<dbReference type="InterPro" id="IPR000847">
    <property type="entry name" value="LysR_HTH_N"/>
</dbReference>
<keyword evidence="7" id="KW-1185">Reference proteome</keyword>
<name>A0A9X1JZW7_9RHOB</name>
<evidence type="ECO:0000256" key="1">
    <source>
        <dbReference type="ARBA" id="ARBA00009437"/>
    </source>
</evidence>
<dbReference type="InterPro" id="IPR005119">
    <property type="entry name" value="LysR_subst-bd"/>
</dbReference>
<sequence length="305" mass="33465">MIDLRLIETFIQAARRESFSAAAKALRVSPGAVSQNIKSLEEQLQTRLFTRTTRQVKLTPEGQRFLQRCAPAVEALETAATEIQQEREAFRGRLRITSTTAFGRDEILPLIASFQAEHPELEIELSLSNGFVDLVAEEFDLAIRGGILPDSDYIARLLVPVTPLVCGSPDYLDRHGTPQSIEDLNGHRLIGMRSNPSQRVFAWEFTGSKPGETQRVEIAPTAIMNDPASAGRAAALGMGITQVGSNVALPLINAGKLIVLFPETAIQSRGLYAVYPSKRFAPKKLTAFVDHLVEAFAHRADLVFS</sequence>
<gene>
    <name evidence="6" type="ORF">KX928_18755</name>
</gene>
<evidence type="ECO:0000313" key="6">
    <source>
        <dbReference type="EMBL" id="MBW4709831.1"/>
    </source>
</evidence>
<dbReference type="PANTHER" id="PTHR30537">
    <property type="entry name" value="HTH-TYPE TRANSCRIPTIONAL REGULATOR"/>
    <property type="match status" value="1"/>
</dbReference>